<keyword evidence="1" id="KW-0472">Membrane</keyword>
<sequence>MLSPTIIFSSILILQLRLICFHQPPPHLLTQRRRNSSDSRNRSYTMPNLFSIVLCFSLVSHSFFSSFSLLRLLLFR</sequence>
<keyword evidence="3" id="KW-1185">Reference proteome</keyword>
<gene>
    <name evidence="2" type="ORF">RchiOBHm_Chr7g0223521</name>
</gene>
<evidence type="ECO:0000256" key="1">
    <source>
        <dbReference type="SAM" id="Phobius"/>
    </source>
</evidence>
<dbReference type="EMBL" id="PDCK01000045">
    <property type="protein sequence ID" value="PRQ20013.1"/>
    <property type="molecule type" value="Genomic_DNA"/>
</dbReference>
<reference evidence="2 3" key="1">
    <citation type="journal article" date="2018" name="Nat. Genet.">
        <title>The Rosa genome provides new insights in the design of modern roses.</title>
        <authorList>
            <person name="Bendahmane M."/>
        </authorList>
    </citation>
    <scope>NUCLEOTIDE SEQUENCE [LARGE SCALE GENOMIC DNA]</scope>
    <source>
        <strain evidence="3">cv. Old Blush</strain>
    </source>
</reference>
<comment type="caution">
    <text evidence="2">The sequence shown here is derived from an EMBL/GenBank/DDBJ whole genome shotgun (WGS) entry which is preliminary data.</text>
</comment>
<dbReference type="Gramene" id="PRQ20013">
    <property type="protein sequence ID" value="PRQ20013"/>
    <property type="gene ID" value="RchiOBHm_Chr7g0223521"/>
</dbReference>
<keyword evidence="1" id="KW-1133">Transmembrane helix</keyword>
<name>A0A2P6PDL4_ROSCH</name>
<dbReference type="Proteomes" id="UP000238479">
    <property type="component" value="Chromosome 7"/>
</dbReference>
<organism evidence="2 3">
    <name type="scientific">Rosa chinensis</name>
    <name type="common">China rose</name>
    <dbReference type="NCBI Taxonomy" id="74649"/>
    <lineage>
        <taxon>Eukaryota</taxon>
        <taxon>Viridiplantae</taxon>
        <taxon>Streptophyta</taxon>
        <taxon>Embryophyta</taxon>
        <taxon>Tracheophyta</taxon>
        <taxon>Spermatophyta</taxon>
        <taxon>Magnoliopsida</taxon>
        <taxon>eudicotyledons</taxon>
        <taxon>Gunneridae</taxon>
        <taxon>Pentapetalae</taxon>
        <taxon>rosids</taxon>
        <taxon>fabids</taxon>
        <taxon>Rosales</taxon>
        <taxon>Rosaceae</taxon>
        <taxon>Rosoideae</taxon>
        <taxon>Rosoideae incertae sedis</taxon>
        <taxon>Rosa</taxon>
    </lineage>
</organism>
<feature type="transmembrane region" description="Helical" evidence="1">
    <location>
        <begin position="49"/>
        <end position="74"/>
    </location>
</feature>
<accession>A0A2P6PDL4</accession>
<evidence type="ECO:0000313" key="2">
    <source>
        <dbReference type="EMBL" id="PRQ20013.1"/>
    </source>
</evidence>
<dbReference type="AlphaFoldDB" id="A0A2P6PDL4"/>
<keyword evidence="1" id="KW-0812">Transmembrane</keyword>
<proteinExistence type="predicted"/>
<protein>
    <submittedName>
        <fullName evidence="2">Uncharacterized protein</fullName>
    </submittedName>
</protein>
<evidence type="ECO:0000313" key="3">
    <source>
        <dbReference type="Proteomes" id="UP000238479"/>
    </source>
</evidence>